<feature type="transmembrane region" description="Helical" evidence="8">
    <location>
        <begin position="12"/>
        <end position="32"/>
    </location>
</feature>
<evidence type="ECO:0000256" key="5">
    <source>
        <dbReference type="ARBA" id="ARBA00023065"/>
    </source>
</evidence>
<dbReference type="RefSeq" id="WP_067025035.1">
    <property type="nucleotide sequence ID" value="NZ_KQ949089.1"/>
</dbReference>
<dbReference type="Gene3D" id="1.20.1530.20">
    <property type="match status" value="1"/>
</dbReference>
<gene>
    <name evidence="10" type="ORF">AQJ91_23140</name>
</gene>
<feature type="transmembrane region" description="Helical" evidence="8">
    <location>
        <begin position="275"/>
        <end position="295"/>
    </location>
</feature>
<dbReference type="GO" id="GO:0016020">
    <property type="term" value="C:membrane"/>
    <property type="evidence" value="ECO:0007669"/>
    <property type="project" value="UniProtKB-SubCell"/>
</dbReference>
<keyword evidence="2" id="KW-0813">Transport</keyword>
<evidence type="ECO:0000313" key="10">
    <source>
        <dbReference type="EMBL" id="KUO18774.1"/>
    </source>
</evidence>
<evidence type="ECO:0000259" key="9">
    <source>
        <dbReference type="Pfam" id="PF00999"/>
    </source>
</evidence>
<dbReference type="PANTHER" id="PTHR32468:SF0">
    <property type="entry name" value="K(+)_H(+) ANTIPORTER 1"/>
    <property type="match status" value="1"/>
</dbReference>
<accession>A0A101UXN4</accession>
<feature type="transmembrane region" description="Helical" evidence="8">
    <location>
        <begin position="210"/>
        <end position="231"/>
    </location>
</feature>
<comment type="subcellular location">
    <subcellularLocation>
        <location evidence="1">Membrane</location>
        <topology evidence="1">Multi-pass membrane protein</topology>
    </subcellularLocation>
</comment>
<feature type="transmembrane region" description="Helical" evidence="8">
    <location>
        <begin position="251"/>
        <end position="269"/>
    </location>
</feature>
<dbReference type="InterPro" id="IPR038770">
    <property type="entry name" value="Na+/solute_symporter_sf"/>
</dbReference>
<dbReference type="InterPro" id="IPR006153">
    <property type="entry name" value="Cation/H_exchanger_TM"/>
</dbReference>
<evidence type="ECO:0000313" key="11">
    <source>
        <dbReference type="Proteomes" id="UP000053260"/>
    </source>
</evidence>
<dbReference type="PANTHER" id="PTHR32468">
    <property type="entry name" value="CATION/H + ANTIPORTER"/>
    <property type="match status" value="1"/>
</dbReference>
<dbReference type="Pfam" id="PF00999">
    <property type="entry name" value="Na_H_Exchanger"/>
    <property type="match status" value="1"/>
</dbReference>
<protein>
    <submittedName>
        <fullName evidence="10">Sodium:proton exchanger</fullName>
    </submittedName>
</protein>
<evidence type="ECO:0000256" key="8">
    <source>
        <dbReference type="SAM" id="Phobius"/>
    </source>
</evidence>
<keyword evidence="6 8" id="KW-0472">Membrane</keyword>
<feature type="region of interest" description="Disordered" evidence="7">
    <location>
        <begin position="422"/>
        <end position="450"/>
    </location>
</feature>
<comment type="caution">
    <text evidence="10">The sequence shown here is derived from an EMBL/GenBank/DDBJ whole genome shotgun (WGS) entry which is preliminary data.</text>
</comment>
<dbReference type="GO" id="GO:1902600">
    <property type="term" value="P:proton transmembrane transport"/>
    <property type="evidence" value="ECO:0007669"/>
    <property type="project" value="InterPro"/>
</dbReference>
<dbReference type="OrthoDB" id="9793589at2"/>
<feature type="transmembrane region" description="Helical" evidence="8">
    <location>
        <begin position="300"/>
        <end position="316"/>
    </location>
</feature>
<keyword evidence="3 8" id="KW-0812">Transmembrane</keyword>
<evidence type="ECO:0000256" key="1">
    <source>
        <dbReference type="ARBA" id="ARBA00004141"/>
    </source>
</evidence>
<feature type="transmembrane region" description="Helical" evidence="8">
    <location>
        <begin position="39"/>
        <end position="59"/>
    </location>
</feature>
<feature type="domain" description="Cation/H+ exchanger transmembrane" evidence="9">
    <location>
        <begin position="28"/>
        <end position="415"/>
    </location>
</feature>
<dbReference type="InterPro" id="IPR050794">
    <property type="entry name" value="CPA2_transporter"/>
</dbReference>
<reference evidence="10 11" key="1">
    <citation type="submission" date="2015-10" db="EMBL/GenBank/DDBJ databases">
        <title>Draft genome sequence of Streptomyces sp. RV15, isolated from a marine sponge.</title>
        <authorList>
            <person name="Ruckert C."/>
            <person name="Abdelmohsen U.R."/>
            <person name="Winkler A."/>
            <person name="Hentschel U."/>
            <person name="Kalinowski J."/>
            <person name="Kampfer P."/>
            <person name="Glaeser S."/>
        </authorList>
    </citation>
    <scope>NUCLEOTIDE SEQUENCE [LARGE SCALE GENOMIC DNA]</scope>
    <source>
        <strain evidence="10 11">RV15</strain>
    </source>
</reference>
<evidence type="ECO:0000256" key="2">
    <source>
        <dbReference type="ARBA" id="ARBA00022448"/>
    </source>
</evidence>
<dbReference type="Proteomes" id="UP000053260">
    <property type="component" value="Unassembled WGS sequence"/>
</dbReference>
<feature type="transmembrane region" description="Helical" evidence="8">
    <location>
        <begin position="361"/>
        <end position="385"/>
    </location>
</feature>
<feature type="transmembrane region" description="Helical" evidence="8">
    <location>
        <begin position="181"/>
        <end position="204"/>
    </location>
</feature>
<evidence type="ECO:0000256" key="3">
    <source>
        <dbReference type="ARBA" id="ARBA00022692"/>
    </source>
</evidence>
<feature type="transmembrane region" description="Helical" evidence="8">
    <location>
        <begin position="391"/>
        <end position="411"/>
    </location>
</feature>
<feature type="compositionally biased region" description="Basic and acidic residues" evidence="7">
    <location>
        <begin position="423"/>
        <end position="441"/>
    </location>
</feature>
<feature type="transmembrane region" description="Helical" evidence="8">
    <location>
        <begin position="328"/>
        <end position="349"/>
    </location>
</feature>
<dbReference type="STRING" id="909626.AQJ91_23140"/>
<dbReference type="AlphaFoldDB" id="A0A101UXN4"/>
<dbReference type="EMBL" id="LMXB01000058">
    <property type="protein sequence ID" value="KUO18774.1"/>
    <property type="molecule type" value="Genomic_DNA"/>
</dbReference>
<evidence type="ECO:0000256" key="7">
    <source>
        <dbReference type="SAM" id="MobiDB-lite"/>
    </source>
</evidence>
<keyword evidence="11" id="KW-1185">Reference proteome</keyword>
<keyword evidence="4 8" id="KW-1133">Transmembrane helix</keyword>
<sequence length="450" mass="46198">MAAVTPVPPLDHTALLVLLVQLGVLLALALLLGRLATRLGWPAVVGELCAGLLLGPSVLTPLAPSLADWLFPHQAEQTHLLDAVGQFGVLLLVGISGLHLDLRMIRRQGAAAARISLFGLVVPLGLGLALGLVLPGSLLARSGDRMDFAFFLGVAMCVSAIPVIAKTLMDMNLLHRNIGQLTLAAGMIDDAVGWLLVSVVTAMATTGVTAGTVLMSVAALVGVLLLAALFARWPVPALYRRVGEADGAGPAITLTVVLVLLSAAGTLALGLEPLFGAFLCGVAISAAGGTGVVLLAPLRAVVLGVLAPIFLASAGLRMDLTTLVRPEVAALGASALAVAILGKFAGAYLGARTSRLGGWEALALGAGMNARGVIEVVLAMVGLRLGVLTTATYTVVVLVAVVTSVMAPPVIKFAMSRIEQTPEEEHRRRSHLGDGPRRDAVDLTSEGRIQ</sequence>
<evidence type="ECO:0000256" key="6">
    <source>
        <dbReference type="ARBA" id="ARBA00023136"/>
    </source>
</evidence>
<proteinExistence type="predicted"/>
<name>A0A101UXN4_9ACTN</name>
<organism evidence="10 11">
    <name type="scientific">Streptomyces dysideae</name>
    <dbReference type="NCBI Taxonomy" id="909626"/>
    <lineage>
        <taxon>Bacteria</taxon>
        <taxon>Bacillati</taxon>
        <taxon>Actinomycetota</taxon>
        <taxon>Actinomycetes</taxon>
        <taxon>Kitasatosporales</taxon>
        <taxon>Streptomycetaceae</taxon>
        <taxon>Streptomyces</taxon>
    </lineage>
</organism>
<feature type="transmembrane region" description="Helical" evidence="8">
    <location>
        <begin position="112"/>
        <end position="136"/>
    </location>
</feature>
<keyword evidence="5" id="KW-0406">Ion transport</keyword>
<evidence type="ECO:0000256" key="4">
    <source>
        <dbReference type="ARBA" id="ARBA00022989"/>
    </source>
</evidence>
<feature type="transmembrane region" description="Helical" evidence="8">
    <location>
        <begin position="79"/>
        <end position="100"/>
    </location>
</feature>
<dbReference type="GO" id="GO:0015297">
    <property type="term" value="F:antiporter activity"/>
    <property type="evidence" value="ECO:0007669"/>
    <property type="project" value="InterPro"/>
</dbReference>
<feature type="transmembrane region" description="Helical" evidence="8">
    <location>
        <begin position="148"/>
        <end position="169"/>
    </location>
</feature>